<dbReference type="EMBL" id="CP049074">
    <property type="protein sequence ID" value="QKQ99030.1"/>
    <property type="molecule type" value="Genomic_DNA"/>
</dbReference>
<reference evidence="2 3" key="1">
    <citation type="submission" date="2020-02" db="EMBL/GenBank/DDBJ databases">
        <title>Comparative genome analysis reveals the metabolism and evolution of the thermophilic archaeal genus Metallosphaera.</title>
        <authorList>
            <person name="Jiang C."/>
        </authorList>
    </citation>
    <scope>NUCLEOTIDE SEQUENCE [LARGE SCALE GENOMIC DNA]</scope>
    <source>
        <strain evidence="2 3">Ric-A</strain>
    </source>
</reference>
<dbReference type="AlphaFoldDB" id="A0A6N0NV73"/>
<evidence type="ECO:0000256" key="1">
    <source>
        <dbReference type="SAM" id="Phobius"/>
    </source>
</evidence>
<feature type="transmembrane region" description="Helical" evidence="1">
    <location>
        <begin position="9"/>
        <end position="34"/>
    </location>
</feature>
<dbReference type="OrthoDB" id="42900at2157"/>
<dbReference type="KEGG" id="mten:GWK48_00250"/>
<dbReference type="RefSeq" id="WP_174628530.1">
    <property type="nucleotide sequence ID" value="NZ_CP049074.1"/>
</dbReference>
<dbReference type="Proteomes" id="UP000509301">
    <property type="component" value="Chromosome"/>
</dbReference>
<feature type="transmembrane region" description="Helical" evidence="1">
    <location>
        <begin position="46"/>
        <end position="66"/>
    </location>
</feature>
<sequence length="131" mass="14507">MDLKSLNRAVLISSSVLYSVNVILSISLFSILLIKQLPIANPDIKAILTAVPLISGVFNALILGMISMSLKYAEYYGLIKSILALIIYSAYWIAFSPPLDILIFIISIMALCVMQIGVLYLYARIQKEMFG</sequence>
<dbReference type="GeneID" id="55640329"/>
<protein>
    <submittedName>
        <fullName evidence="2">Uncharacterized protein</fullName>
    </submittedName>
</protein>
<feature type="transmembrane region" description="Helical" evidence="1">
    <location>
        <begin position="101"/>
        <end position="123"/>
    </location>
</feature>
<feature type="transmembrane region" description="Helical" evidence="1">
    <location>
        <begin position="78"/>
        <end position="95"/>
    </location>
</feature>
<keyword evidence="1" id="KW-0812">Transmembrane</keyword>
<accession>A0A6N0NV73</accession>
<evidence type="ECO:0000313" key="2">
    <source>
        <dbReference type="EMBL" id="QKQ99030.1"/>
    </source>
</evidence>
<keyword evidence="3" id="KW-1185">Reference proteome</keyword>
<gene>
    <name evidence="2" type="ORF">GWK48_00250</name>
</gene>
<proteinExistence type="predicted"/>
<organism evidence="2 3">
    <name type="scientific">Metallosphaera tengchongensis</name>
    <dbReference type="NCBI Taxonomy" id="1532350"/>
    <lineage>
        <taxon>Archaea</taxon>
        <taxon>Thermoproteota</taxon>
        <taxon>Thermoprotei</taxon>
        <taxon>Sulfolobales</taxon>
        <taxon>Sulfolobaceae</taxon>
        <taxon>Metallosphaera</taxon>
    </lineage>
</organism>
<name>A0A6N0NV73_9CREN</name>
<keyword evidence="1" id="KW-0472">Membrane</keyword>
<evidence type="ECO:0000313" key="3">
    <source>
        <dbReference type="Proteomes" id="UP000509301"/>
    </source>
</evidence>
<keyword evidence="1" id="KW-1133">Transmembrane helix</keyword>